<dbReference type="InterPro" id="IPR010031">
    <property type="entry name" value="FAD_lactone_oxidase-like"/>
</dbReference>
<dbReference type="AlphaFoldDB" id="F2E216"/>
<dbReference type="InterPro" id="IPR006094">
    <property type="entry name" value="Oxid_FAD_bind_N"/>
</dbReference>
<keyword evidence="5" id="KW-0472">Membrane</keyword>
<dbReference type="PANTHER" id="PTHR43762">
    <property type="entry name" value="L-GULONOLACTONE OXIDASE"/>
    <property type="match status" value="1"/>
</dbReference>
<dbReference type="GO" id="GO:0003885">
    <property type="term" value="F:D-arabinono-1,4-lactone oxidase activity"/>
    <property type="evidence" value="ECO:0007669"/>
    <property type="project" value="InterPro"/>
</dbReference>
<dbReference type="PANTHER" id="PTHR43762:SF1">
    <property type="entry name" value="D-ARABINONO-1,4-LACTONE OXIDASE"/>
    <property type="match status" value="1"/>
</dbReference>
<comment type="cofactor">
    <cofactor evidence="1">
        <name>FAD</name>
        <dbReference type="ChEBI" id="CHEBI:57692"/>
    </cofactor>
</comment>
<dbReference type="Gene3D" id="1.10.45.10">
    <property type="entry name" value="Vanillyl-alcohol Oxidase, Chain A, domain 4"/>
    <property type="match status" value="1"/>
</dbReference>
<dbReference type="Gene3D" id="3.30.70.2520">
    <property type="match status" value="1"/>
</dbReference>
<comment type="pathway">
    <text evidence="2">Cofactor biosynthesis; L-ascorbate biosynthesis.</text>
</comment>
<dbReference type="SUPFAM" id="SSF56176">
    <property type="entry name" value="FAD-binding/transporter-associated domain-like"/>
    <property type="match status" value="1"/>
</dbReference>
<dbReference type="EMBL" id="AK370187">
    <property type="protein sequence ID" value="BAK01388.1"/>
    <property type="molecule type" value="mRNA"/>
</dbReference>
<keyword evidence="5" id="KW-1133">Transmembrane helix</keyword>
<feature type="transmembrane region" description="Helical" evidence="5">
    <location>
        <begin position="78"/>
        <end position="100"/>
    </location>
</feature>
<dbReference type="PROSITE" id="PS51387">
    <property type="entry name" value="FAD_PCMH"/>
    <property type="match status" value="1"/>
</dbReference>
<evidence type="ECO:0000256" key="3">
    <source>
        <dbReference type="ARBA" id="ARBA00023002"/>
    </source>
</evidence>
<evidence type="ECO:0000256" key="1">
    <source>
        <dbReference type="ARBA" id="ARBA00001974"/>
    </source>
</evidence>
<dbReference type="GO" id="GO:0016020">
    <property type="term" value="C:membrane"/>
    <property type="evidence" value="ECO:0007669"/>
    <property type="project" value="InterPro"/>
</dbReference>
<dbReference type="InterPro" id="IPR016169">
    <property type="entry name" value="FAD-bd_PCMH_sub2"/>
</dbReference>
<feature type="compositionally biased region" description="Polar residues" evidence="4">
    <location>
        <begin position="1"/>
        <end position="10"/>
    </location>
</feature>
<dbReference type="Gene3D" id="3.30.43.10">
    <property type="entry name" value="Uridine Diphospho-n-acetylenolpyruvylglucosamine Reductase, domain 2"/>
    <property type="match status" value="1"/>
</dbReference>
<name>F2E216_HORVV</name>
<accession>F2E216</accession>
<dbReference type="InterPro" id="IPR007173">
    <property type="entry name" value="ALO_C"/>
</dbReference>
<dbReference type="Gene3D" id="3.30.465.10">
    <property type="match status" value="1"/>
</dbReference>
<dbReference type="InterPro" id="IPR016171">
    <property type="entry name" value="Vanillyl_alc_oxidase_C-sub2"/>
</dbReference>
<sequence length="585" mass="64588">MSSGSANPSGSALLKQDPSSSASSSSSSNQSRLRSHEHVVGNSALFSGLVVYAILAVIAGVVWNIVDPRQKRYGPQTMFAIAAVLLLCKVVWVALVKLVLTNTRGSRHGPSYDPVKRQWAFSNFAHNQVFHPSAVFEPADLDELLRIVQDEARHGKRVRAVGSLHSWSGCAVTNDGVVRMDRLNHVLHYDLVKKRVTAQCGIKLSDLYTQMDEKGLALPTLPNVDSIQLGGAVANATHGTNITVGTFSSQVTDLQIVLFRDSSNGLQASGRAELVTLSRDDANTLNWFEAAIASFGCLGIIYSITLQCVDSYVSYVSEKVLQHAEVEGHVAEIAKRYPACQMTVFPSNATVLTKIQVPMSDRLVPTDATSITSDRDLLEARFIFFANQPNAKTFKFLRRLVGAFVHWAFSSSVVFRAWSVRRRAAVMHWTHAEIMNRVTAALSIVPWINLEYAIPIENADGAYRQLVQLLRRYPTVSVFAMRPVGSDDYGHLSPTQGRQTVFFDVPYNGTLEHTGVYGEVEKLLLSHGGRCSWSRLFKAPPSEVVRQYPRFSRFKAAKQQMDPFNVFGNAFSDAILDQSPQTPNI</sequence>
<evidence type="ECO:0000256" key="2">
    <source>
        <dbReference type="ARBA" id="ARBA00005147"/>
    </source>
</evidence>
<dbReference type="UniPathway" id="UPA00132"/>
<dbReference type="InterPro" id="IPR016166">
    <property type="entry name" value="FAD-bd_PCMH"/>
</dbReference>
<evidence type="ECO:0000259" key="6">
    <source>
        <dbReference type="PROSITE" id="PS51387"/>
    </source>
</evidence>
<evidence type="ECO:0000256" key="5">
    <source>
        <dbReference type="SAM" id="Phobius"/>
    </source>
</evidence>
<feature type="compositionally biased region" description="Low complexity" evidence="4">
    <location>
        <begin position="19"/>
        <end position="28"/>
    </location>
</feature>
<proteinExistence type="evidence at transcript level"/>
<dbReference type="Pfam" id="PF04030">
    <property type="entry name" value="ALO"/>
    <property type="match status" value="1"/>
</dbReference>
<dbReference type="InterPro" id="IPR036318">
    <property type="entry name" value="FAD-bd_PCMH-like_sf"/>
</dbReference>
<dbReference type="GO" id="GO:0071949">
    <property type="term" value="F:FAD binding"/>
    <property type="evidence" value="ECO:0007669"/>
    <property type="project" value="InterPro"/>
</dbReference>
<evidence type="ECO:0000313" key="7">
    <source>
        <dbReference type="EMBL" id="BAK01388.1"/>
    </source>
</evidence>
<dbReference type="GO" id="GO:0019853">
    <property type="term" value="P:L-ascorbic acid biosynthetic process"/>
    <property type="evidence" value="ECO:0007669"/>
    <property type="project" value="UniProtKB-UniPathway"/>
</dbReference>
<reference evidence="7" key="1">
    <citation type="journal article" date="2011" name="Plant Physiol.">
        <title>Comprehensive sequence analysis of 24,783 barley full-length cDNAs derived from 12 clone libraries.</title>
        <authorList>
            <person name="Matsumoto T."/>
            <person name="Tanaka T."/>
            <person name="Sakai H."/>
            <person name="Amano N."/>
            <person name="Kanamori H."/>
            <person name="Kurita K."/>
            <person name="Kikuta A."/>
            <person name="Kamiya K."/>
            <person name="Yamamoto M."/>
            <person name="Ikawa H."/>
            <person name="Fujii N."/>
            <person name="Hori K."/>
            <person name="Itoh T."/>
            <person name="Sato K."/>
        </authorList>
    </citation>
    <scope>NUCLEOTIDE SEQUENCE</scope>
    <source>
        <tissue evidence="7">Shoot and root</tissue>
    </source>
</reference>
<keyword evidence="3" id="KW-0560">Oxidoreductase</keyword>
<evidence type="ECO:0000256" key="4">
    <source>
        <dbReference type="SAM" id="MobiDB-lite"/>
    </source>
</evidence>
<feature type="domain" description="FAD-binding PCMH-type" evidence="6">
    <location>
        <begin position="128"/>
        <end position="311"/>
    </location>
</feature>
<dbReference type="Pfam" id="PF01565">
    <property type="entry name" value="FAD_binding_4"/>
    <property type="match status" value="1"/>
</dbReference>
<feature type="transmembrane region" description="Helical" evidence="5">
    <location>
        <begin position="44"/>
        <end position="66"/>
    </location>
</feature>
<keyword evidence="5" id="KW-0812">Transmembrane</keyword>
<dbReference type="InterPro" id="IPR016167">
    <property type="entry name" value="FAD-bd_PCMH_sub1"/>
</dbReference>
<protein>
    <submittedName>
        <fullName evidence="7">Predicted protein</fullName>
    </submittedName>
</protein>
<feature type="region of interest" description="Disordered" evidence="4">
    <location>
        <begin position="1"/>
        <end position="33"/>
    </location>
</feature>
<organism evidence="7">
    <name type="scientific">Hordeum vulgare subsp. vulgare</name>
    <name type="common">Domesticated barley</name>
    <dbReference type="NCBI Taxonomy" id="112509"/>
    <lineage>
        <taxon>Eukaryota</taxon>
        <taxon>Viridiplantae</taxon>
        <taxon>Streptophyta</taxon>
        <taxon>Embryophyta</taxon>
        <taxon>Tracheophyta</taxon>
        <taxon>Spermatophyta</taxon>
        <taxon>Magnoliopsida</taxon>
        <taxon>Liliopsida</taxon>
        <taxon>Poales</taxon>
        <taxon>Poaceae</taxon>
        <taxon>BOP clade</taxon>
        <taxon>Pooideae</taxon>
        <taxon>Triticodae</taxon>
        <taxon>Triticeae</taxon>
        <taxon>Hordeinae</taxon>
        <taxon>Hordeum</taxon>
    </lineage>
</organism>